<name>A0A9P7MYH4_9HYPO</name>
<dbReference type="AlphaFoldDB" id="A0A9P7MYH4"/>
<organism evidence="1 2">
    <name type="scientific">Claviceps arundinis</name>
    <dbReference type="NCBI Taxonomy" id="1623583"/>
    <lineage>
        <taxon>Eukaryota</taxon>
        <taxon>Fungi</taxon>
        <taxon>Dikarya</taxon>
        <taxon>Ascomycota</taxon>
        <taxon>Pezizomycotina</taxon>
        <taxon>Sordariomycetes</taxon>
        <taxon>Hypocreomycetidae</taxon>
        <taxon>Hypocreales</taxon>
        <taxon>Clavicipitaceae</taxon>
        <taxon>Claviceps</taxon>
    </lineage>
</organism>
<protein>
    <submittedName>
        <fullName evidence="1">Uncharacterized protein</fullName>
    </submittedName>
</protein>
<gene>
    <name evidence="1" type="ORF">E4U56_005663</name>
</gene>
<dbReference type="Proteomes" id="UP000784919">
    <property type="component" value="Unassembled WGS sequence"/>
</dbReference>
<reference evidence="1" key="1">
    <citation type="journal article" date="2020" name="bioRxiv">
        <title>Whole genome comparisons of ergot fungi reveals the divergence and evolution of species within the genus Claviceps are the result of varying mechanisms driving genome evolution and host range expansion.</title>
        <authorList>
            <person name="Wyka S.A."/>
            <person name="Mondo S.J."/>
            <person name="Liu M."/>
            <person name="Dettman J."/>
            <person name="Nalam V."/>
            <person name="Broders K.D."/>
        </authorList>
    </citation>
    <scope>NUCLEOTIDE SEQUENCE</scope>
    <source>
        <strain evidence="1">CCC 1102</strain>
    </source>
</reference>
<proteinExistence type="predicted"/>
<dbReference type="EMBL" id="SRPS01000041">
    <property type="protein sequence ID" value="KAG5972788.1"/>
    <property type="molecule type" value="Genomic_DNA"/>
</dbReference>
<evidence type="ECO:0000313" key="1">
    <source>
        <dbReference type="EMBL" id="KAG5972788.1"/>
    </source>
</evidence>
<sequence length="154" mass="17243">MKPSRRPSSLKLYWPSTRAAQGCLVSTWLFRASTARLVFSTSTTAVSRQHRRRSSTMSPYISLANRRPTRGDVAQMLVITDPAPAQINALVIMIPGGDTLKYVQVQRAQEEEERRSLQCVAYPRFLTLFPVAHDELIPSAVLKMNEYVSVCSSA</sequence>
<comment type="caution">
    <text evidence="1">The sequence shown here is derived from an EMBL/GenBank/DDBJ whole genome shotgun (WGS) entry which is preliminary data.</text>
</comment>
<accession>A0A9P7MYH4</accession>
<evidence type="ECO:0000313" key="2">
    <source>
        <dbReference type="Proteomes" id="UP000784919"/>
    </source>
</evidence>